<evidence type="ECO:0000256" key="4">
    <source>
        <dbReference type="ARBA" id="ARBA00012574"/>
    </source>
</evidence>
<proteinExistence type="inferred from homology"/>
<dbReference type="GO" id="GO:0070006">
    <property type="term" value="F:metalloaminopeptidase activity"/>
    <property type="evidence" value="ECO:0007669"/>
    <property type="project" value="InterPro"/>
</dbReference>
<keyword evidence="13" id="KW-1185">Reference proteome</keyword>
<dbReference type="InterPro" id="IPR052433">
    <property type="entry name" value="X-Pro_dipept-like"/>
</dbReference>
<dbReference type="Proteomes" id="UP000216339">
    <property type="component" value="Unassembled WGS sequence"/>
</dbReference>
<dbReference type="GO" id="GO:0006508">
    <property type="term" value="P:proteolysis"/>
    <property type="evidence" value="ECO:0007669"/>
    <property type="project" value="UniProtKB-KW"/>
</dbReference>
<dbReference type="EMBL" id="MQWD01000001">
    <property type="protein sequence ID" value="PAP77928.1"/>
    <property type="molecule type" value="Genomic_DNA"/>
</dbReference>
<dbReference type="SUPFAM" id="SSF55920">
    <property type="entry name" value="Creatinase/aminopeptidase"/>
    <property type="match status" value="1"/>
</dbReference>
<sequence>MFAPDTYAARRAALADAVSGGLIVLLGNNAAPMNYAANHYPFRQDGSFRYYAGADAPGLALTIDADSGEATLYGREATIEDRVWDGERPSVADRASAADIPDSAPPDALGGVVAAARQAGRTIHVLPPYRAEHRIRLGNLLGVAPEAVEASDVLTDAVIAQRLVKTPQEVSEIEHAIAIADEMHRTAMWMAQPGRTEFEVAAAIESAATSRGSYLSFPAIVTTRGEVPHHRAGSHVLEAGELLLHDAGCVAPNSGYASDITRVSPVGGTFSERHRAIYDLVLKAQEACIAGCAPGVSFRDLHDLSSKTLAAGLVDLGLLKGDVDELVAEGAHTLFFHHGLGHPLGLDVHDLEGLGEDRVGYADEASRSTQFGTKFLRFARELRPGHVMTVEPGLYFNAVLIELWRSEGRYADAVDYDEAQQWVGFGGVRIEDDVLITDDGHRVLGPPIPKRPEDVEAAVQGGA</sequence>
<dbReference type="Gene3D" id="3.40.350.10">
    <property type="entry name" value="Creatinase/prolidase N-terminal domain"/>
    <property type="match status" value="1"/>
</dbReference>
<dbReference type="InterPro" id="IPR029149">
    <property type="entry name" value="Creatin/AminoP/Spt16_N"/>
</dbReference>
<dbReference type="Gene3D" id="3.90.230.10">
    <property type="entry name" value="Creatinase/methionine aminopeptidase superfamily"/>
    <property type="match status" value="1"/>
</dbReference>
<evidence type="ECO:0000313" key="13">
    <source>
        <dbReference type="Proteomes" id="UP000216339"/>
    </source>
</evidence>
<organism evidence="12 13">
    <name type="scientific">Rubrivirga marina</name>
    <dbReference type="NCBI Taxonomy" id="1196024"/>
    <lineage>
        <taxon>Bacteria</taxon>
        <taxon>Pseudomonadati</taxon>
        <taxon>Rhodothermota</taxon>
        <taxon>Rhodothermia</taxon>
        <taxon>Rhodothermales</taxon>
        <taxon>Rubricoccaceae</taxon>
        <taxon>Rubrivirga</taxon>
    </lineage>
</organism>
<comment type="cofactor">
    <cofactor evidence="2">
        <name>Mn(2+)</name>
        <dbReference type="ChEBI" id="CHEBI:29035"/>
    </cofactor>
</comment>
<evidence type="ECO:0000313" key="12">
    <source>
        <dbReference type="EMBL" id="PAP77928.1"/>
    </source>
</evidence>
<evidence type="ECO:0000256" key="3">
    <source>
        <dbReference type="ARBA" id="ARBA00008766"/>
    </source>
</evidence>
<evidence type="ECO:0000256" key="9">
    <source>
        <dbReference type="ARBA" id="ARBA00023211"/>
    </source>
</evidence>
<name>A0A271J3S0_9BACT</name>
<comment type="caution">
    <text evidence="12">The sequence shown here is derived from an EMBL/GenBank/DDBJ whole genome shotgun (WGS) entry which is preliminary data.</text>
</comment>
<dbReference type="InterPro" id="IPR001131">
    <property type="entry name" value="Peptidase_M24B_aminopep-P_CS"/>
</dbReference>
<comment type="catalytic activity">
    <reaction evidence="1">
        <text>Release of any N-terminal amino acid, including proline, that is linked to proline, even from a dipeptide or tripeptide.</text>
        <dbReference type="EC" id="3.4.11.9"/>
    </reaction>
</comment>
<dbReference type="RefSeq" id="WP_095511599.1">
    <property type="nucleotide sequence ID" value="NZ_MQWD01000001.1"/>
</dbReference>
<evidence type="ECO:0000256" key="1">
    <source>
        <dbReference type="ARBA" id="ARBA00001424"/>
    </source>
</evidence>
<dbReference type="AlphaFoldDB" id="A0A271J3S0"/>
<evidence type="ECO:0000256" key="5">
    <source>
        <dbReference type="ARBA" id="ARBA00022670"/>
    </source>
</evidence>
<keyword evidence="9" id="KW-0464">Manganese</keyword>
<dbReference type="Pfam" id="PF05195">
    <property type="entry name" value="AMP_N"/>
    <property type="match status" value="1"/>
</dbReference>
<reference evidence="12 13" key="1">
    <citation type="submission" date="2016-11" db="EMBL/GenBank/DDBJ databases">
        <title>Study of marine rhodopsin-containing bacteria.</title>
        <authorList>
            <person name="Yoshizawa S."/>
            <person name="Kumagai Y."/>
            <person name="Kogure K."/>
        </authorList>
    </citation>
    <scope>NUCLEOTIDE SEQUENCE [LARGE SCALE GENOMIC DNA]</scope>
    <source>
        <strain evidence="12 13">SAORIC-28</strain>
    </source>
</reference>
<accession>A0A271J3S0</accession>
<keyword evidence="5" id="KW-0645">Protease</keyword>
<dbReference type="PANTHER" id="PTHR43226">
    <property type="entry name" value="XAA-PRO AMINOPEPTIDASE 3"/>
    <property type="match status" value="1"/>
</dbReference>
<dbReference type="EC" id="3.4.11.9" evidence="4"/>
<dbReference type="InterPro" id="IPR036005">
    <property type="entry name" value="Creatinase/aminopeptidase-like"/>
</dbReference>
<comment type="similarity">
    <text evidence="3 10">Belongs to the peptidase M24B family.</text>
</comment>
<dbReference type="InterPro" id="IPR000994">
    <property type="entry name" value="Pept_M24"/>
</dbReference>
<dbReference type="PROSITE" id="PS00491">
    <property type="entry name" value="PROLINE_PEPTIDASE"/>
    <property type="match status" value="1"/>
</dbReference>
<evidence type="ECO:0000256" key="10">
    <source>
        <dbReference type="RuleBase" id="RU000590"/>
    </source>
</evidence>
<evidence type="ECO:0000256" key="8">
    <source>
        <dbReference type="ARBA" id="ARBA00023049"/>
    </source>
</evidence>
<keyword evidence="7" id="KW-0378">Hydrolase</keyword>
<dbReference type="PANTHER" id="PTHR43226:SF4">
    <property type="entry name" value="XAA-PRO AMINOPEPTIDASE 3"/>
    <property type="match status" value="1"/>
</dbReference>
<dbReference type="OrthoDB" id="9806388at2"/>
<evidence type="ECO:0000259" key="11">
    <source>
        <dbReference type="SMART" id="SM01011"/>
    </source>
</evidence>
<dbReference type="CDD" id="cd01087">
    <property type="entry name" value="Prolidase"/>
    <property type="match status" value="1"/>
</dbReference>
<gene>
    <name evidence="12" type="ORF">BSZ37_16525</name>
</gene>
<keyword evidence="8" id="KW-0482">Metalloprotease</keyword>
<evidence type="ECO:0000256" key="6">
    <source>
        <dbReference type="ARBA" id="ARBA00022723"/>
    </source>
</evidence>
<evidence type="ECO:0000256" key="2">
    <source>
        <dbReference type="ARBA" id="ARBA00001936"/>
    </source>
</evidence>
<feature type="domain" description="Aminopeptidase P N-terminal" evidence="11">
    <location>
        <begin position="2"/>
        <end position="134"/>
    </location>
</feature>
<dbReference type="SMART" id="SM01011">
    <property type="entry name" value="AMP_N"/>
    <property type="match status" value="1"/>
</dbReference>
<protein>
    <recommendedName>
        <fullName evidence="4">Xaa-Pro aminopeptidase</fullName>
        <ecNumber evidence="4">3.4.11.9</ecNumber>
    </recommendedName>
</protein>
<dbReference type="Pfam" id="PF00557">
    <property type="entry name" value="Peptidase_M24"/>
    <property type="match status" value="1"/>
</dbReference>
<keyword evidence="6 10" id="KW-0479">Metal-binding</keyword>
<dbReference type="SUPFAM" id="SSF53092">
    <property type="entry name" value="Creatinase/prolidase N-terminal domain"/>
    <property type="match status" value="1"/>
</dbReference>
<dbReference type="GO" id="GO:0030145">
    <property type="term" value="F:manganese ion binding"/>
    <property type="evidence" value="ECO:0007669"/>
    <property type="project" value="InterPro"/>
</dbReference>
<dbReference type="GO" id="GO:0005829">
    <property type="term" value="C:cytosol"/>
    <property type="evidence" value="ECO:0007669"/>
    <property type="project" value="TreeGrafter"/>
</dbReference>
<evidence type="ECO:0000256" key="7">
    <source>
        <dbReference type="ARBA" id="ARBA00022801"/>
    </source>
</evidence>
<dbReference type="InterPro" id="IPR007865">
    <property type="entry name" value="Aminopep_P_N"/>
</dbReference>